<dbReference type="OrthoDB" id="10253878at2759"/>
<evidence type="ECO:0000313" key="3">
    <source>
        <dbReference type="EMBL" id="OBA25391.1"/>
    </source>
</evidence>
<organism evidence="3 4">
    <name type="scientific">Hanseniaspora valbyensis NRRL Y-1626</name>
    <dbReference type="NCBI Taxonomy" id="766949"/>
    <lineage>
        <taxon>Eukaryota</taxon>
        <taxon>Fungi</taxon>
        <taxon>Dikarya</taxon>
        <taxon>Ascomycota</taxon>
        <taxon>Saccharomycotina</taxon>
        <taxon>Saccharomycetes</taxon>
        <taxon>Saccharomycodales</taxon>
        <taxon>Saccharomycodaceae</taxon>
        <taxon>Hanseniaspora</taxon>
    </lineage>
</organism>
<dbReference type="EMBL" id="LXPE01000119">
    <property type="protein sequence ID" value="OBA25391.1"/>
    <property type="molecule type" value="Genomic_DNA"/>
</dbReference>
<dbReference type="AlphaFoldDB" id="A0A1B7T9I0"/>
<dbReference type="PANTHER" id="PTHR12184:SF1">
    <property type="entry name" value="UBIQUINOL-CYTOCHROME-C REDUCTASE COMPLEX ASSEMBLY FACTOR 1"/>
    <property type="match status" value="1"/>
</dbReference>
<reference evidence="4" key="1">
    <citation type="journal article" date="2016" name="Proc. Natl. Acad. Sci. U.S.A.">
        <title>Comparative genomics of biotechnologically important yeasts.</title>
        <authorList>
            <person name="Riley R."/>
            <person name="Haridas S."/>
            <person name="Wolfe K.H."/>
            <person name="Lopes M.R."/>
            <person name="Hittinger C.T."/>
            <person name="Goeker M."/>
            <person name="Salamov A.A."/>
            <person name="Wisecaver J.H."/>
            <person name="Long T.M."/>
            <person name="Calvey C.H."/>
            <person name="Aerts A.L."/>
            <person name="Barry K.W."/>
            <person name="Choi C."/>
            <person name="Clum A."/>
            <person name="Coughlan A.Y."/>
            <person name="Deshpande S."/>
            <person name="Douglass A.P."/>
            <person name="Hanson S.J."/>
            <person name="Klenk H.-P."/>
            <person name="LaButti K.M."/>
            <person name="Lapidus A."/>
            <person name="Lindquist E.A."/>
            <person name="Lipzen A.M."/>
            <person name="Meier-Kolthoff J.P."/>
            <person name="Ohm R.A."/>
            <person name="Otillar R.P."/>
            <person name="Pangilinan J.L."/>
            <person name="Peng Y."/>
            <person name="Rokas A."/>
            <person name="Rosa C.A."/>
            <person name="Scheuner C."/>
            <person name="Sibirny A.A."/>
            <person name="Slot J.C."/>
            <person name="Stielow J.B."/>
            <person name="Sun H."/>
            <person name="Kurtzman C.P."/>
            <person name="Blackwell M."/>
            <person name="Grigoriev I.V."/>
            <person name="Jeffries T.W."/>
        </authorList>
    </citation>
    <scope>NUCLEOTIDE SEQUENCE [LARGE SCALE GENOMIC DNA]</scope>
    <source>
        <strain evidence="4">NRRL Y-1626</strain>
    </source>
</reference>
<accession>A0A1B7T9I0</accession>
<name>A0A1B7T9I0_9ASCO</name>
<dbReference type="GO" id="GO:0034551">
    <property type="term" value="P:mitochondrial respiratory chain complex III assembly"/>
    <property type="evidence" value="ECO:0007669"/>
    <property type="project" value="TreeGrafter"/>
</dbReference>
<keyword evidence="4" id="KW-1185">Reference proteome</keyword>
<dbReference type="InterPro" id="IPR007129">
    <property type="entry name" value="Ubiqinol_cyt_c_chaperone_CPB3"/>
</dbReference>
<dbReference type="GO" id="GO:0005739">
    <property type="term" value="C:mitochondrion"/>
    <property type="evidence" value="ECO:0007669"/>
    <property type="project" value="TreeGrafter"/>
</dbReference>
<dbReference type="Pfam" id="PF03981">
    <property type="entry name" value="Ubiq_cyt_C_chap"/>
    <property type="match status" value="1"/>
</dbReference>
<evidence type="ECO:0000256" key="1">
    <source>
        <dbReference type="ARBA" id="ARBA00006407"/>
    </source>
</evidence>
<comment type="similarity">
    <text evidence="1">Belongs to the CBP3 family.</text>
</comment>
<dbReference type="InterPro" id="IPR021150">
    <property type="entry name" value="Ubiq_cyt_c_chap"/>
</dbReference>
<comment type="caution">
    <text evidence="3">The sequence shown here is derived from an EMBL/GenBank/DDBJ whole genome shotgun (WGS) entry which is preliminary data.</text>
</comment>
<evidence type="ECO:0000259" key="2">
    <source>
        <dbReference type="Pfam" id="PF03981"/>
    </source>
</evidence>
<protein>
    <recommendedName>
        <fullName evidence="2">Ubiquinol-cytochrome c chaperone domain-containing protein</fullName>
    </recommendedName>
</protein>
<evidence type="ECO:0000313" key="4">
    <source>
        <dbReference type="Proteomes" id="UP000092321"/>
    </source>
</evidence>
<dbReference type="PANTHER" id="PTHR12184">
    <property type="entry name" value="UBIQUINOL-CYTOCHROME C REDUCTASE COMPLEX ASSEMBLY FACTOR 1 FAMILY MEMBER"/>
    <property type="match status" value="1"/>
</dbReference>
<proteinExistence type="inferred from homology"/>
<gene>
    <name evidence="3" type="ORF">HANVADRAFT_27115</name>
</gene>
<dbReference type="Proteomes" id="UP000092321">
    <property type="component" value="Unassembled WGS sequence"/>
</dbReference>
<feature type="domain" description="Ubiquinol-cytochrome c chaperone" evidence="2">
    <location>
        <begin position="151"/>
        <end position="294"/>
    </location>
</feature>
<sequence length="341" mass="40090">MLKTFACKNSLSKGSSLSIKHQTPTILTIRYQSTSSPPNNETPKDLVLKSKLDSKPINGSLDFGKKVKKNDRYQPEDLKLKNDKLENSYKLTNFQESLISFMVKYFRLNVDKIRAGAISGSYYYKQCSIQGLQYEDEDGGELSASCKFFYEDLKLPKTFSQWYQIHLLHVWILFVRMRALPFDIGQNYQKKLVDRTFQELERKLKEEMNVRSGKFIDTYLKEFNSQLRGCIFAYDEGFYTDDYTLAKAIWRNLFSGRKNIDFVHLEAIVRYVRSQLYVLSKMSDRDFAMGNFSFIPSDEFVKPLTEKEYEELKQQVIAKYENIDNDPHTRPIDKSKLRYDN</sequence>